<gene>
    <name evidence="5" type="ORF">Tco_1043175</name>
</gene>
<evidence type="ECO:0000256" key="1">
    <source>
        <dbReference type="PROSITE-ProRule" id="PRU00047"/>
    </source>
</evidence>
<dbReference type="SUPFAM" id="SSF57756">
    <property type="entry name" value="Retrovirus zinc finger-like domains"/>
    <property type="match status" value="1"/>
</dbReference>
<reference evidence="5" key="2">
    <citation type="submission" date="2022-01" db="EMBL/GenBank/DDBJ databases">
        <authorList>
            <person name="Yamashiro T."/>
            <person name="Shiraishi A."/>
            <person name="Satake H."/>
            <person name="Nakayama K."/>
        </authorList>
    </citation>
    <scope>NUCLEOTIDE SEQUENCE</scope>
</reference>
<feature type="compositionally biased region" description="Polar residues" evidence="3">
    <location>
        <begin position="525"/>
        <end position="536"/>
    </location>
</feature>
<reference evidence="5" key="1">
    <citation type="journal article" date="2022" name="Int. J. Mol. Sci.">
        <title>Draft Genome of Tanacetum Coccineum: Genomic Comparison of Closely Related Tanacetum-Family Plants.</title>
        <authorList>
            <person name="Yamashiro T."/>
            <person name="Shiraishi A."/>
            <person name="Nakayama K."/>
            <person name="Satake H."/>
        </authorList>
    </citation>
    <scope>NUCLEOTIDE SEQUENCE</scope>
</reference>
<evidence type="ECO:0000313" key="5">
    <source>
        <dbReference type="EMBL" id="GJT76450.1"/>
    </source>
</evidence>
<dbReference type="InterPro" id="IPR036875">
    <property type="entry name" value="Znf_CCHC_sf"/>
</dbReference>
<feature type="domain" description="CCHC-type" evidence="4">
    <location>
        <begin position="203"/>
        <end position="219"/>
    </location>
</feature>
<dbReference type="PROSITE" id="PS50158">
    <property type="entry name" value="ZF_CCHC"/>
    <property type="match status" value="1"/>
</dbReference>
<comment type="caution">
    <text evidence="5">The sequence shown here is derived from an EMBL/GenBank/DDBJ whole genome shotgun (WGS) entry which is preliminary data.</text>
</comment>
<accession>A0ABQ5GLX5</accession>
<evidence type="ECO:0000259" key="4">
    <source>
        <dbReference type="PROSITE" id="PS50158"/>
    </source>
</evidence>
<evidence type="ECO:0000313" key="6">
    <source>
        <dbReference type="Proteomes" id="UP001151760"/>
    </source>
</evidence>
<dbReference type="Pfam" id="PF14223">
    <property type="entry name" value="Retrotran_gag_2"/>
    <property type="match status" value="1"/>
</dbReference>
<feature type="region of interest" description="Disordered" evidence="3">
    <location>
        <begin position="492"/>
        <end position="552"/>
    </location>
</feature>
<keyword evidence="1" id="KW-0479">Metal-binding</keyword>
<protein>
    <submittedName>
        <fullName evidence="5">Retrovirus-related pol polyprotein from transposon TNT 1-94</fullName>
    </submittedName>
</protein>
<evidence type="ECO:0000256" key="2">
    <source>
        <dbReference type="SAM" id="Coils"/>
    </source>
</evidence>
<keyword evidence="1" id="KW-0862">Zinc</keyword>
<proteinExistence type="predicted"/>
<dbReference type="SMART" id="SM00343">
    <property type="entry name" value="ZnF_C2HC"/>
    <property type="match status" value="1"/>
</dbReference>
<name>A0ABQ5GLX5_9ASTR</name>
<keyword evidence="2" id="KW-0175">Coiled coil</keyword>
<keyword evidence="6" id="KW-1185">Reference proteome</keyword>
<evidence type="ECO:0000256" key="3">
    <source>
        <dbReference type="SAM" id="MobiDB-lite"/>
    </source>
</evidence>
<dbReference type="Gene3D" id="4.10.60.10">
    <property type="entry name" value="Zinc finger, CCHC-type"/>
    <property type="match status" value="1"/>
</dbReference>
<keyword evidence="1" id="KW-0863">Zinc-finger</keyword>
<sequence>MTTLAENMIVTRADNHPPILEKSIGWHHRLRTYEELIDKEKIRDECDIRASNIVLQGLPSDVYNLVSHHTVAKEIWDIVKLLMEGTKLSLQERNCKLYNEFDRFTSVNGETIHEYYLIFAPLINDMNKTGMFMQKLQVNKKFVNKLQPEWSKFVTDVKLARDMHESNFDQLYAYLRKHESNATSTGVYRNVGNNAANQTRVIRCYNCRGKGHMARQCTQPKRPRNADWFKEKILLVHTHESWVVLDAKQLAFLADLGISKGQDTQTSLPINVAFQTDDHDAFDLNCDEAPFARAVLMANLSSYDSDVLLNVFDKGLHTRINEMKAVFNQMDSKVEQCSVDKKCVEIQKKELFLENDRLLELIISQDLLHTTVNSYAAIIDYKSMEKSYIEECSRLENRCTSLEIKVQQSKESFQNNRPSNNQDTPESHEFFMINELKAQLKAKESSIIKLKTHIATLKGKCMSDSNVSMNNGNVIAPGMFSKKLVDVTPMNKNKKVRFQEPRVISSTNASGSTPKKKGDTKKNRITQAASSNQKNNTVEDHPRNVQSSSNKKNHVFMHNASRTDRPLVLGLGLLQAHDQTALSAHQFCKQVFGKSDLVMIKLQRLWVR</sequence>
<dbReference type="EMBL" id="BQNB010018625">
    <property type="protein sequence ID" value="GJT76450.1"/>
    <property type="molecule type" value="Genomic_DNA"/>
</dbReference>
<dbReference type="Proteomes" id="UP001151760">
    <property type="component" value="Unassembled WGS sequence"/>
</dbReference>
<dbReference type="Pfam" id="PF00098">
    <property type="entry name" value="zf-CCHC"/>
    <property type="match status" value="1"/>
</dbReference>
<dbReference type="InterPro" id="IPR001878">
    <property type="entry name" value="Znf_CCHC"/>
</dbReference>
<feature type="coiled-coil region" evidence="2">
    <location>
        <begin position="385"/>
        <end position="453"/>
    </location>
</feature>
<feature type="compositionally biased region" description="Polar residues" evidence="3">
    <location>
        <begin position="504"/>
        <end position="513"/>
    </location>
</feature>
<organism evidence="5 6">
    <name type="scientific">Tanacetum coccineum</name>
    <dbReference type="NCBI Taxonomy" id="301880"/>
    <lineage>
        <taxon>Eukaryota</taxon>
        <taxon>Viridiplantae</taxon>
        <taxon>Streptophyta</taxon>
        <taxon>Embryophyta</taxon>
        <taxon>Tracheophyta</taxon>
        <taxon>Spermatophyta</taxon>
        <taxon>Magnoliopsida</taxon>
        <taxon>eudicotyledons</taxon>
        <taxon>Gunneridae</taxon>
        <taxon>Pentapetalae</taxon>
        <taxon>asterids</taxon>
        <taxon>campanulids</taxon>
        <taxon>Asterales</taxon>
        <taxon>Asteraceae</taxon>
        <taxon>Asteroideae</taxon>
        <taxon>Anthemideae</taxon>
        <taxon>Anthemidinae</taxon>
        <taxon>Tanacetum</taxon>
    </lineage>
</organism>